<dbReference type="PANTHER" id="PTHR43686:SF1">
    <property type="entry name" value="AMINOTRAN_5 DOMAIN-CONTAINING PROTEIN"/>
    <property type="match status" value="1"/>
</dbReference>
<dbReference type="InterPro" id="IPR014729">
    <property type="entry name" value="Rossmann-like_a/b/a_fold"/>
</dbReference>
<dbReference type="EMBL" id="DS113902">
    <property type="protein sequence ID" value="EAX93600.1"/>
    <property type="molecule type" value="Genomic_DNA"/>
</dbReference>
<proteinExistence type="predicted"/>
<name>A2FNA4_TRIV3</name>
<dbReference type="RefSeq" id="XP_001306530.1">
    <property type="nucleotide sequence ID" value="XM_001306529.1"/>
</dbReference>
<dbReference type="PANTHER" id="PTHR43686">
    <property type="entry name" value="SULFURTRANSFERASE-RELATED"/>
    <property type="match status" value="1"/>
</dbReference>
<keyword evidence="2" id="KW-1185">Reference proteome</keyword>
<sequence>MSKFPKIRKLFGKAIAEFHLIDPSDKILVPIDGEYPRLTLAAWLYLKKAKMIEKCNVCAAHFYSSEKVDPETQQILDDFLKLYPMDLKYVHHEAVTDRDALHKMYVEEAVAEGCNKVALPDSIEFINALMFATMITDGILNGPDIAQKIQLTPESPEITIIRPFCYLKDDEIKYFTAKNLMKTHKAGIDVEEDNTLAVCRESIKRLSTEASNTNYNIFHSQFAVQEKYLGGGDGLYHELGDFDKD</sequence>
<reference evidence="1" key="2">
    <citation type="journal article" date="2007" name="Science">
        <title>Draft genome sequence of the sexually transmitted pathogen Trichomonas vaginalis.</title>
        <authorList>
            <person name="Carlton J.M."/>
            <person name="Hirt R.P."/>
            <person name="Silva J.C."/>
            <person name="Delcher A.L."/>
            <person name="Schatz M."/>
            <person name="Zhao Q."/>
            <person name="Wortman J.R."/>
            <person name="Bidwell S.L."/>
            <person name="Alsmark U.C.M."/>
            <person name="Besteiro S."/>
            <person name="Sicheritz-Ponten T."/>
            <person name="Noel C.J."/>
            <person name="Dacks J.B."/>
            <person name="Foster P.G."/>
            <person name="Simillion C."/>
            <person name="Van de Peer Y."/>
            <person name="Miranda-Saavedra D."/>
            <person name="Barton G.J."/>
            <person name="Westrop G.D."/>
            <person name="Mueller S."/>
            <person name="Dessi D."/>
            <person name="Fiori P.L."/>
            <person name="Ren Q."/>
            <person name="Paulsen I."/>
            <person name="Zhang H."/>
            <person name="Bastida-Corcuera F.D."/>
            <person name="Simoes-Barbosa A."/>
            <person name="Brown M.T."/>
            <person name="Hayes R.D."/>
            <person name="Mukherjee M."/>
            <person name="Okumura C.Y."/>
            <person name="Schneider R."/>
            <person name="Smith A.J."/>
            <person name="Vanacova S."/>
            <person name="Villalvazo M."/>
            <person name="Haas B.J."/>
            <person name="Pertea M."/>
            <person name="Feldblyum T.V."/>
            <person name="Utterback T.R."/>
            <person name="Shu C.L."/>
            <person name="Osoegawa K."/>
            <person name="de Jong P.J."/>
            <person name="Hrdy I."/>
            <person name="Horvathova L."/>
            <person name="Zubacova Z."/>
            <person name="Dolezal P."/>
            <person name="Malik S.B."/>
            <person name="Logsdon J.M. Jr."/>
            <person name="Henze K."/>
            <person name="Gupta A."/>
            <person name="Wang C.C."/>
            <person name="Dunne R.L."/>
            <person name="Upcroft J.A."/>
            <person name="Upcroft P."/>
            <person name="White O."/>
            <person name="Salzberg S.L."/>
            <person name="Tang P."/>
            <person name="Chiu C.-H."/>
            <person name="Lee Y.-S."/>
            <person name="Embley T.M."/>
            <person name="Coombs G.H."/>
            <person name="Mottram J.C."/>
            <person name="Tachezy J."/>
            <person name="Fraser-Liggett C.M."/>
            <person name="Johnson P.J."/>
        </authorList>
    </citation>
    <scope>NUCLEOTIDE SEQUENCE [LARGE SCALE GENOMIC DNA]</scope>
    <source>
        <strain evidence="1">G3</strain>
    </source>
</reference>
<dbReference type="AlphaFoldDB" id="A2FNA4"/>
<dbReference type="SMR" id="A2FNA4"/>
<dbReference type="OrthoDB" id="10408376at2759"/>
<gene>
    <name evidence="1" type="ORF">TVAG_427220</name>
</gene>
<evidence type="ECO:0000313" key="2">
    <source>
        <dbReference type="Proteomes" id="UP000001542"/>
    </source>
</evidence>
<dbReference type="VEuPathDB" id="TrichDB:TVAG_427220"/>
<protein>
    <submittedName>
        <fullName evidence="1">Uncharacterized protein</fullName>
    </submittedName>
</protein>
<evidence type="ECO:0000313" key="1">
    <source>
        <dbReference type="EMBL" id="EAX93600.1"/>
    </source>
</evidence>
<accession>A2FNA4</accession>
<dbReference type="Gene3D" id="3.40.50.620">
    <property type="entry name" value="HUPs"/>
    <property type="match status" value="1"/>
</dbReference>
<dbReference type="Proteomes" id="UP000001542">
    <property type="component" value="Unassembled WGS sequence"/>
</dbReference>
<reference evidence="1" key="1">
    <citation type="submission" date="2006-10" db="EMBL/GenBank/DDBJ databases">
        <authorList>
            <person name="Amadeo P."/>
            <person name="Zhao Q."/>
            <person name="Wortman J."/>
            <person name="Fraser-Liggett C."/>
            <person name="Carlton J."/>
        </authorList>
    </citation>
    <scope>NUCLEOTIDE SEQUENCE</scope>
    <source>
        <strain evidence="1">G3</strain>
    </source>
</reference>
<dbReference type="VEuPathDB" id="TrichDB:TVAGG3_0136080"/>
<dbReference type="KEGG" id="tva:4751322"/>
<organism evidence="1 2">
    <name type="scientific">Trichomonas vaginalis (strain ATCC PRA-98 / G3)</name>
    <dbReference type="NCBI Taxonomy" id="412133"/>
    <lineage>
        <taxon>Eukaryota</taxon>
        <taxon>Metamonada</taxon>
        <taxon>Parabasalia</taxon>
        <taxon>Trichomonadida</taxon>
        <taxon>Trichomonadidae</taxon>
        <taxon>Trichomonas</taxon>
    </lineage>
</organism>
<dbReference type="InParanoid" id="A2FNA4"/>